<dbReference type="EMBL" id="JACGWX010000006">
    <property type="protein sequence ID" value="MBA8848708.1"/>
    <property type="molecule type" value="Genomic_DNA"/>
</dbReference>
<accession>A0A839EGK3</accession>
<name>A0A839EGK3_9MICO</name>
<keyword evidence="1 2" id="KW-0238">DNA-binding</keyword>
<dbReference type="PROSITE" id="PS50977">
    <property type="entry name" value="HTH_TETR_2"/>
    <property type="match status" value="1"/>
</dbReference>
<dbReference type="InterPro" id="IPR001647">
    <property type="entry name" value="HTH_TetR"/>
</dbReference>
<comment type="caution">
    <text evidence="4">The sequence shown here is derived from an EMBL/GenBank/DDBJ whole genome shotgun (WGS) entry which is preliminary data.</text>
</comment>
<proteinExistence type="predicted"/>
<evidence type="ECO:0000256" key="2">
    <source>
        <dbReference type="PROSITE-ProRule" id="PRU00335"/>
    </source>
</evidence>
<evidence type="ECO:0000259" key="3">
    <source>
        <dbReference type="PROSITE" id="PS50977"/>
    </source>
</evidence>
<evidence type="ECO:0000313" key="5">
    <source>
        <dbReference type="Proteomes" id="UP000585905"/>
    </source>
</evidence>
<protein>
    <submittedName>
        <fullName evidence="4">AcrR family transcriptional regulator</fullName>
    </submittedName>
</protein>
<gene>
    <name evidence="4" type="ORF">FHX53_002318</name>
</gene>
<dbReference type="Gene3D" id="1.10.357.10">
    <property type="entry name" value="Tetracycline Repressor, domain 2"/>
    <property type="match status" value="1"/>
</dbReference>
<organism evidence="4 5">
    <name type="scientific">Microcella alkalica</name>
    <dbReference type="NCBI Taxonomy" id="355930"/>
    <lineage>
        <taxon>Bacteria</taxon>
        <taxon>Bacillati</taxon>
        <taxon>Actinomycetota</taxon>
        <taxon>Actinomycetes</taxon>
        <taxon>Micrococcales</taxon>
        <taxon>Microbacteriaceae</taxon>
        <taxon>Microcella</taxon>
    </lineage>
</organism>
<reference evidence="4 5" key="1">
    <citation type="submission" date="2020-07" db="EMBL/GenBank/DDBJ databases">
        <title>Sequencing the genomes of 1000 actinobacteria strains.</title>
        <authorList>
            <person name="Klenk H.-P."/>
        </authorList>
    </citation>
    <scope>NUCLEOTIDE SEQUENCE [LARGE SCALE GENOMIC DNA]</scope>
    <source>
        <strain evidence="4 5">DSM 19663</strain>
    </source>
</reference>
<sequence>MGRPSVAEARRRQIFEATIRCLASSGLTGATLDGIAAEAGMARGHVRHFAGNREDILTGAARLLYFGEIPGPTAQPAAADRSSSFLPPAVTTIDAALDWLFGAFAEPGPENIAALAFVDAARTIESVRDVIVAAYRSSELELQELLARAAPSASRDEIARTAYSLLAMALGNVFLSDVEVSPERTEQARRTAEVAVAALAASVAGNREGDHAQE</sequence>
<dbReference type="RefSeq" id="WP_182491473.1">
    <property type="nucleotide sequence ID" value="NZ_BAAAOV010000011.1"/>
</dbReference>
<evidence type="ECO:0000313" key="4">
    <source>
        <dbReference type="EMBL" id="MBA8848708.1"/>
    </source>
</evidence>
<feature type="DNA-binding region" description="H-T-H motif" evidence="2">
    <location>
        <begin position="31"/>
        <end position="50"/>
    </location>
</feature>
<feature type="domain" description="HTH tetR-type" evidence="3">
    <location>
        <begin position="8"/>
        <end position="68"/>
    </location>
</feature>
<dbReference type="Proteomes" id="UP000585905">
    <property type="component" value="Unassembled WGS sequence"/>
</dbReference>
<dbReference type="GO" id="GO:0003677">
    <property type="term" value="F:DNA binding"/>
    <property type="evidence" value="ECO:0007669"/>
    <property type="project" value="UniProtKB-UniRule"/>
</dbReference>
<dbReference type="Pfam" id="PF00440">
    <property type="entry name" value="TetR_N"/>
    <property type="match status" value="1"/>
</dbReference>
<dbReference type="InterPro" id="IPR009057">
    <property type="entry name" value="Homeodomain-like_sf"/>
</dbReference>
<dbReference type="SUPFAM" id="SSF46689">
    <property type="entry name" value="Homeodomain-like"/>
    <property type="match status" value="1"/>
</dbReference>
<evidence type="ECO:0000256" key="1">
    <source>
        <dbReference type="ARBA" id="ARBA00023125"/>
    </source>
</evidence>
<dbReference type="AlphaFoldDB" id="A0A839EGK3"/>
<keyword evidence="5" id="KW-1185">Reference proteome</keyword>